<accession>A0ABT2EPI3</accession>
<dbReference type="Proteomes" id="UP001204798">
    <property type="component" value="Unassembled WGS sequence"/>
</dbReference>
<evidence type="ECO:0000256" key="7">
    <source>
        <dbReference type="PROSITE-ProRule" id="PRU00473"/>
    </source>
</evidence>
<dbReference type="InterPro" id="IPR006665">
    <property type="entry name" value="OmpA-like"/>
</dbReference>
<keyword evidence="4 8" id="KW-0812">Transmembrane</keyword>
<proteinExistence type="inferred from homology"/>
<evidence type="ECO:0000256" key="3">
    <source>
        <dbReference type="ARBA" id="ARBA00022475"/>
    </source>
</evidence>
<name>A0ABT2EPI3_9BACT</name>
<gene>
    <name evidence="10" type="ORF">M2350_001759</name>
</gene>
<evidence type="ECO:0000313" key="11">
    <source>
        <dbReference type="Proteomes" id="UP001204798"/>
    </source>
</evidence>
<evidence type="ECO:0000256" key="2">
    <source>
        <dbReference type="ARBA" id="ARBA00008914"/>
    </source>
</evidence>
<dbReference type="CDD" id="cd07185">
    <property type="entry name" value="OmpA_C-like"/>
    <property type="match status" value="1"/>
</dbReference>
<comment type="subcellular location">
    <subcellularLocation>
        <location evidence="1">Cell membrane</location>
        <topology evidence="1">Single-pass membrane protein</topology>
    </subcellularLocation>
</comment>
<keyword evidence="11" id="KW-1185">Reference proteome</keyword>
<dbReference type="Pfam" id="PF13677">
    <property type="entry name" value="MotB_plug"/>
    <property type="match status" value="1"/>
</dbReference>
<evidence type="ECO:0000313" key="10">
    <source>
        <dbReference type="EMBL" id="MCS3919346.1"/>
    </source>
</evidence>
<dbReference type="PANTHER" id="PTHR30329">
    <property type="entry name" value="STATOR ELEMENT OF FLAGELLAR MOTOR COMPLEX"/>
    <property type="match status" value="1"/>
</dbReference>
<evidence type="ECO:0000256" key="1">
    <source>
        <dbReference type="ARBA" id="ARBA00004162"/>
    </source>
</evidence>
<dbReference type="RefSeq" id="WP_259095692.1">
    <property type="nucleotide sequence ID" value="NZ_CP130454.1"/>
</dbReference>
<evidence type="ECO:0000256" key="5">
    <source>
        <dbReference type="ARBA" id="ARBA00022989"/>
    </source>
</evidence>
<dbReference type="SUPFAM" id="SSF103088">
    <property type="entry name" value="OmpA-like"/>
    <property type="match status" value="1"/>
</dbReference>
<dbReference type="EMBL" id="JANUCP010000003">
    <property type="protein sequence ID" value="MCS3919346.1"/>
    <property type="molecule type" value="Genomic_DNA"/>
</dbReference>
<dbReference type="Gene3D" id="3.30.1330.60">
    <property type="entry name" value="OmpA-like domain"/>
    <property type="match status" value="1"/>
</dbReference>
<dbReference type="PANTHER" id="PTHR30329:SF21">
    <property type="entry name" value="LIPOPROTEIN YIAD-RELATED"/>
    <property type="match status" value="1"/>
</dbReference>
<evidence type="ECO:0000256" key="8">
    <source>
        <dbReference type="SAM" id="Phobius"/>
    </source>
</evidence>
<reference evidence="10 11" key="1">
    <citation type="submission" date="2022-08" db="EMBL/GenBank/DDBJ databases">
        <title>Bacterial and archaeal communities from various locations to study Microbial Dark Matter (Phase II).</title>
        <authorList>
            <person name="Stepanauskas R."/>
        </authorList>
    </citation>
    <scope>NUCLEOTIDE SEQUENCE [LARGE SCALE GENOMIC DNA]</scope>
    <source>
        <strain evidence="10 11">PD1</strain>
    </source>
</reference>
<feature type="transmembrane region" description="Helical" evidence="8">
    <location>
        <begin position="27"/>
        <end position="47"/>
    </location>
</feature>
<evidence type="ECO:0000256" key="6">
    <source>
        <dbReference type="ARBA" id="ARBA00023136"/>
    </source>
</evidence>
<dbReference type="InterPro" id="IPR036737">
    <property type="entry name" value="OmpA-like_sf"/>
</dbReference>
<comment type="caution">
    <text evidence="10">The sequence shown here is derived from an EMBL/GenBank/DDBJ whole genome shotgun (WGS) entry which is preliminary data.</text>
</comment>
<sequence>MAAMARRKHSGGEGGGGHETAGMMRWLVTYADMITLLLALFIMLYAISTLDIQRFKALVEEFQALFAGSGTTSVMSGGRGMLRLGAPESQKPLVVPLIPGKKPEMHDEEETLEKFVERKGLEGKVLIHREERGLVVSLLTDGIFFEKGSAELSEEAKRVLREIAPFLKSSGRFIRVEGHTCDLPIHTPKFPSNWELSVARAVNVARYLIACGVPAGRLSAVGYGEFRPMVPNTSEENRRLNRRVDIVLLTESAQKAEPLYSLPKGVKLP</sequence>
<comment type="similarity">
    <text evidence="2">Belongs to the MotB family.</text>
</comment>
<evidence type="ECO:0000259" key="9">
    <source>
        <dbReference type="PROSITE" id="PS51123"/>
    </source>
</evidence>
<keyword evidence="5 8" id="KW-1133">Transmembrane helix</keyword>
<dbReference type="InterPro" id="IPR050330">
    <property type="entry name" value="Bact_OuterMem_StrucFunc"/>
</dbReference>
<evidence type="ECO:0000256" key="4">
    <source>
        <dbReference type="ARBA" id="ARBA00022692"/>
    </source>
</evidence>
<protein>
    <submittedName>
        <fullName evidence="10">Chemotaxis protein MotB</fullName>
    </submittedName>
</protein>
<dbReference type="Pfam" id="PF00691">
    <property type="entry name" value="OmpA"/>
    <property type="match status" value="1"/>
</dbReference>
<keyword evidence="6 7" id="KW-0472">Membrane</keyword>
<dbReference type="PROSITE" id="PS51123">
    <property type="entry name" value="OMPA_2"/>
    <property type="match status" value="1"/>
</dbReference>
<keyword evidence="3" id="KW-1003">Cell membrane</keyword>
<feature type="domain" description="OmpA-like" evidence="9">
    <location>
        <begin position="132"/>
        <end position="252"/>
    </location>
</feature>
<dbReference type="InterPro" id="IPR025713">
    <property type="entry name" value="MotB-like_N_dom"/>
</dbReference>
<organism evidence="10 11">
    <name type="scientific">Candidatus Fervidibacter sacchari</name>
    <dbReference type="NCBI Taxonomy" id="1448929"/>
    <lineage>
        <taxon>Bacteria</taxon>
        <taxon>Candidatus Fervidibacterota</taxon>
        <taxon>Candidatus Fervidibacter</taxon>
    </lineage>
</organism>